<dbReference type="AlphaFoldDB" id="A0A1X9MFJ7"/>
<dbReference type="STRING" id="199441.BkAM31D_21540"/>
<feature type="compositionally biased region" description="Polar residues" evidence="5">
    <location>
        <begin position="44"/>
        <end position="59"/>
    </location>
</feature>
<keyword evidence="7" id="KW-1185">Reference proteome</keyword>
<feature type="region of interest" description="Disordered" evidence="5">
    <location>
        <begin position="37"/>
        <end position="59"/>
    </location>
</feature>
<dbReference type="Pfam" id="PF08141">
    <property type="entry name" value="SspH"/>
    <property type="match status" value="1"/>
</dbReference>
<evidence type="ECO:0000256" key="2">
    <source>
        <dbReference type="ARBA" id="ARBA00006573"/>
    </source>
</evidence>
<evidence type="ECO:0000256" key="1">
    <source>
        <dbReference type="ARBA" id="ARBA00004288"/>
    </source>
</evidence>
<evidence type="ECO:0000256" key="4">
    <source>
        <dbReference type="HAMAP-Rule" id="MF_00667"/>
    </source>
</evidence>
<proteinExistence type="evidence at transcript level"/>
<dbReference type="Proteomes" id="UP000193006">
    <property type="component" value="Chromosome"/>
</dbReference>
<comment type="induction">
    <text evidence="4">Expressed only in the forespore compartment of sporulating cells.</text>
</comment>
<organism evidence="6 7">
    <name type="scientific">Halalkalibacter krulwichiae</name>
    <dbReference type="NCBI Taxonomy" id="199441"/>
    <lineage>
        <taxon>Bacteria</taxon>
        <taxon>Bacillati</taxon>
        <taxon>Bacillota</taxon>
        <taxon>Bacilli</taxon>
        <taxon>Bacillales</taxon>
        <taxon>Bacillaceae</taxon>
        <taxon>Halalkalibacter</taxon>
    </lineage>
</organism>
<protein>
    <recommendedName>
        <fullName evidence="4">Small, acid-soluble spore protein H</fullName>
        <shortName evidence="4">SASP H</shortName>
    </recommendedName>
</protein>
<dbReference type="InterPro" id="IPR012610">
    <property type="entry name" value="SASP_SspH"/>
</dbReference>
<dbReference type="RefSeq" id="WP_066158269.1">
    <property type="nucleotide sequence ID" value="NZ_CP020814.1"/>
</dbReference>
<evidence type="ECO:0000313" key="6">
    <source>
        <dbReference type="EMBL" id="ARK32227.1"/>
    </source>
</evidence>
<dbReference type="GO" id="GO:0030435">
    <property type="term" value="P:sporulation resulting in formation of a cellular spore"/>
    <property type="evidence" value="ECO:0007669"/>
    <property type="project" value="UniProtKB-KW"/>
</dbReference>
<keyword evidence="3 4" id="KW-0749">Sporulation</keyword>
<comment type="similarity">
    <text evidence="2 4">Belongs to the SspH family.</text>
</comment>
<comment type="subcellular location">
    <subcellularLocation>
        <location evidence="1 4">Spore core</location>
    </subcellularLocation>
</comment>
<accession>A0A1X9MFJ7</accession>
<dbReference type="HAMAP" id="MF_00667">
    <property type="entry name" value="SspH"/>
    <property type="match status" value="1"/>
</dbReference>
<evidence type="ECO:0000313" key="7">
    <source>
        <dbReference type="Proteomes" id="UP000193006"/>
    </source>
</evidence>
<sequence>MEAKRAQEISSSQTTIPVMCNGQQVYIEHVDQDKGLATVHPMNDPSQKQSVSVDSLTEG</sequence>
<name>A0A1X9MFJ7_9BACI</name>
<dbReference type="EMBL" id="CP020814">
    <property type="protein sequence ID" value="ARK32227.1"/>
    <property type="molecule type" value="Genomic_DNA"/>
</dbReference>
<dbReference type="KEGG" id="bkw:BkAM31D_21540"/>
<dbReference type="NCBIfam" id="TIGR02861">
    <property type="entry name" value="SASP_H"/>
    <property type="match status" value="1"/>
</dbReference>
<reference evidence="6 7" key="1">
    <citation type="submission" date="2017-04" db="EMBL/GenBank/DDBJ databases">
        <title>Bacillus krulwichiae AM31D Genome sequencing and assembly.</title>
        <authorList>
            <person name="Krulwich T.A."/>
            <person name="Anastor L."/>
            <person name="Ehrlich R."/>
            <person name="Ehrlich G.D."/>
            <person name="Janto B."/>
        </authorList>
    </citation>
    <scope>NUCLEOTIDE SEQUENCE [LARGE SCALE GENOMIC DNA]</scope>
    <source>
        <strain evidence="6 7">AM31D</strain>
    </source>
</reference>
<dbReference type="GO" id="GO:0030436">
    <property type="term" value="P:asexual sporulation"/>
    <property type="evidence" value="ECO:0007669"/>
    <property type="project" value="UniProtKB-UniRule"/>
</dbReference>
<dbReference type="GO" id="GO:0042601">
    <property type="term" value="C:endospore-forming forespore"/>
    <property type="evidence" value="ECO:0007669"/>
    <property type="project" value="InterPro"/>
</dbReference>
<evidence type="ECO:0000256" key="3">
    <source>
        <dbReference type="ARBA" id="ARBA00022969"/>
    </source>
</evidence>
<gene>
    <name evidence="6" type="primary">sspH_2</name>
    <name evidence="4" type="synonym">sspH</name>
    <name evidence="6" type="ORF">BkAM31D_21540</name>
</gene>
<evidence type="ECO:0000256" key="5">
    <source>
        <dbReference type="SAM" id="MobiDB-lite"/>
    </source>
</evidence>